<protein>
    <recommendedName>
        <fullName evidence="9">G-protein coupled receptors family 1 profile domain-containing protein</fullName>
    </recommendedName>
</protein>
<feature type="domain" description="G-protein coupled receptors family 1 profile" evidence="9">
    <location>
        <begin position="1"/>
        <end position="182"/>
    </location>
</feature>
<keyword evidence="11" id="KW-1185">Reference proteome</keyword>
<feature type="transmembrane region" description="Helical" evidence="8">
    <location>
        <begin position="58"/>
        <end position="79"/>
    </location>
</feature>
<evidence type="ECO:0000256" key="6">
    <source>
        <dbReference type="ARBA" id="ARBA00023170"/>
    </source>
</evidence>
<dbReference type="EMBL" id="BMAT01002154">
    <property type="protein sequence ID" value="GFS00265.1"/>
    <property type="molecule type" value="Genomic_DNA"/>
</dbReference>
<dbReference type="PANTHER" id="PTHR45695:SF9">
    <property type="entry name" value="LEUCOKININ RECEPTOR"/>
    <property type="match status" value="1"/>
</dbReference>
<feature type="transmembrane region" description="Helical" evidence="8">
    <location>
        <begin position="122"/>
        <end position="143"/>
    </location>
</feature>
<comment type="caution">
    <text evidence="10">The sequence shown here is derived from an EMBL/GenBank/DDBJ whole genome shotgun (WGS) entry which is preliminary data.</text>
</comment>
<evidence type="ECO:0000256" key="2">
    <source>
        <dbReference type="ARBA" id="ARBA00022692"/>
    </source>
</evidence>
<dbReference type="SUPFAM" id="SSF81321">
    <property type="entry name" value="Family A G protein-coupled receptor-like"/>
    <property type="match status" value="1"/>
</dbReference>
<dbReference type="InterPro" id="IPR019427">
    <property type="entry name" value="7TM_GPCR_serpentine_rcpt_Srw"/>
</dbReference>
<sequence length="220" mass="25317">MIVLSLLVFGSFSPVFFIYTVEYTYSPIYNASLATVNLSKLNFAHDKIISKMYHTFGVVYPLIFCIIMITTSTIIVYHLRKSAENFDKGQSSKSSVSRINAGRSVQVSNKNMISKEIQVTKMLLVVIFVYIMDFFPRLCKYTASLFHPEIFPYRTNHNLNMLMAHLIWVLDFLNASINFFILMRMSSIFKKTFYEIFPRCHLTKKGKAVATQGLQPVKVA</sequence>
<keyword evidence="4" id="KW-0297">G-protein coupled receptor</keyword>
<dbReference type="PROSITE" id="PS50262">
    <property type="entry name" value="G_PROTEIN_RECEP_F1_2"/>
    <property type="match status" value="1"/>
</dbReference>
<accession>A0AAV4HRR2</accession>
<name>A0AAV4HRR2_9GAST</name>
<evidence type="ECO:0000256" key="8">
    <source>
        <dbReference type="SAM" id="Phobius"/>
    </source>
</evidence>
<dbReference type="Pfam" id="PF10324">
    <property type="entry name" value="7TM_GPCR_Srw"/>
    <property type="match status" value="1"/>
</dbReference>
<keyword evidence="6" id="KW-0675">Receptor</keyword>
<comment type="subcellular location">
    <subcellularLocation>
        <location evidence="1">Membrane</location>
        <topology evidence="1">Multi-pass membrane protein</topology>
    </subcellularLocation>
</comment>
<dbReference type="Proteomes" id="UP000762676">
    <property type="component" value="Unassembled WGS sequence"/>
</dbReference>
<keyword evidence="7" id="KW-0807">Transducer</keyword>
<evidence type="ECO:0000256" key="7">
    <source>
        <dbReference type="ARBA" id="ARBA00023224"/>
    </source>
</evidence>
<gene>
    <name evidence="10" type="ORF">ElyMa_001067500</name>
</gene>
<proteinExistence type="predicted"/>
<feature type="transmembrane region" description="Helical" evidence="8">
    <location>
        <begin position="163"/>
        <end position="183"/>
    </location>
</feature>
<keyword evidence="3 8" id="KW-1133">Transmembrane helix</keyword>
<dbReference type="GO" id="GO:0005886">
    <property type="term" value="C:plasma membrane"/>
    <property type="evidence" value="ECO:0007669"/>
    <property type="project" value="TreeGrafter"/>
</dbReference>
<keyword evidence="2 8" id="KW-0812">Transmembrane</keyword>
<evidence type="ECO:0000256" key="3">
    <source>
        <dbReference type="ARBA" id="ARBA00022989"/>
    </source>
</evidence>
<dbReference type="InterPro" id="IPR017452">
    <property type="entry name" value="GPCR_Rhodpsn_7TM"/>
</dbReference>
<evidence type="ECO:0000256" key="4">
    <source>
        <dbReference type="ARBA" id="ARBA00023040"/>
    </source>
</evidence>
<dbReference type="Gene3D" id="1.20.1070.10">
    <property type="entry name" value="Rhodopsin 7-helix transmembrane proteins"/>
    <property type="match status" value="1"/>
</dbReference>
<evidence type="ECO:0000259" key="9">
    <source>
        <dbReference type="PROSITE" id="PS50262"/>
    </source>
</evidence>
<reference evidence="10 11" key="1">
    <citation type="journal article" date="2021" name="Elife">
        <title>Chloroplast acquisition without the gene transfer in kleptoplastic sea slugs, Plakobranchus ocellatus.</title>
        <authorList>
            <person name="Maeda T."/>
            <person name="Takahashi S."/>
            <person name="Yoshida T."/>
            <person name="Shimamura S."/>
            <person name="Takaki Y."/>
            <person name="Nagai Y."/>
            <person name="Toyoda A."/>
            <person name="Suzuki Y."/>
            <person name="Arimoto A."/>
            <person name="Ishii H."/>
            <person name="Satoh N."/>
            <person name="Nishiyama T."/>
            <person name="Hasebe M."/>
            <person name="Maruyama T."/>
            <person name="Minagawa J."/>
            <person name="Obokata J."/>
            <person name="Shigenobu S."/>
        </authorList>
    </citation>
    <scope>NUCLEOTIDE SEQUENCE [LARGE SCALE GENOMIC DNA]</scope>
</reference>
<dbReference type="GO" id="GO:0008528">
    <property type="term" value="F:G protein-coupled peptide receptor activity"/>
    <property type="evidence" value="ECO:0007669"/>
    <property type="project" value="InterPro"/>
</dbReference>
<organism evidence="10 11">
    <name type="scientific">Elysia marginata</name>
    <dbReference type="NCBI Taxonomy" id="1093978"/>
    <lineage>
        <taxon>Eukaryota</taxon>
        <taxon>Metazoa</taxon>
        <taxon>Spiralia</taxon>
        <taxon>Lophotrochozoa</taxon>
        <taxon>Mollusca</taxon>
        <taxon>Gastropoda</taxon>
        <taxon>Heterobranchia</taxon>
        <taxon>Euthyneura</taxon>
        <taxon>Panpulmonata</taxon>
        <taxon>Sacoglossa</taxon>
        <taxon>Placobranchoidea</taxon>
        <taxon>Plakobranchidae</taxon>
        <taxon>Elysia</taxon>
    </lineage>
</organism>
<evidence type="ECO:0000313" key="10">
    <source>
        <dbReference type="EMBL" id="GFS00265.1"/>
    </source>
</evidence>
<evidence type="ECO:0000256" key="1">
    <source>
        <dbReference type="ARBA" id="ARBA00004141"/>
    </source>
</evidence>
<dbReference type="AlphaFoldDB" id="A0AAV4HRR2"/>
<dbReference type="PANTHER" id="PTHR45695">
    <property type="entry name" value="LEUCOKININ RECEPTOR-RELATED"/>
    <property type="match status" value="1"/>
</dbReference>
<evidence type="ECO:0000256" key="5">
    <source>
        <dbReference type="ARBA" id="ARBA00023136"/>
    </source>
</evidence>
<evidence type="ECO:0000313" key="11">
    <source>
        <dbReference type="Proteomes" id="UP000762676"/>
    </source>
</evidence>
<keyword evidence="5 8" id="KW-0472">Membrane</keyword>